<organism evidence="2 3">
    <name type="scientific">Methanosuratincola subterraneus</name>
    <dbReference type="NCBI Taxonomy" id="2593994"/>
    <lineage>
        <taxon>Archaea</taxon>
        <taxon>Thermoproteota</taxon>
        <taxon>Methanosuratincolia</taxon>
        <taxon>Candidatus Methanomethylicales</taxon>
        <taxon>Candidatus Methanomethylicaceae</taxon>
        <taxon>Candidatus Methanosuratincola (ex Vanwonterghem et al. 2016)</taxon>
    </lineage>
</organism>
<evidence type="ECO:0000313" key="2">
    <source>
        <dbReference type="EMBL" id="RWX74005.1"/>
    </source>
</evidence>
<dbReference type="EMBL" id="RXGA01000001">
    <property type="protein sequence ID" value="RWX74005.1"/>
    <property type="molecule type" value="Genomic_DNA"/>
</dbReference>
<accession>A0A3S3RCR1</accession>
<gene>
    <name evidence="2" type="ORF">Metus_0030</name>
</gene>
<dbReference type="AlphaFoldDB" id="A0A3S3RCR1"/>
<comment type="caution">
    <text evidence="2">The sequence shown here is derived from an EMBL/GenBank/DDBJ whole genome shotgun (WGS) entry which is preliminary data.</text>
</comment>
<evidence type="ECO:0000313" key="3">
    <source>
        <dbReference type="Proteomes" id="UP000288215"/>
    </source>
</evidence>
<reference evidence="2 3" key="1">
    <citation type="submission" date="2018-12" db="EMBL/GenBank/DDBJ databases">
        <title>The complete genome of the methanogenic archaea of the candidate phylum Verstraetearchaeota, obtained from the metagenome of underground thermal water.</title>
        <authorList>
            <person name="Kadnikov V.V."/>
            <person name="Mardanov A.V."/>
            <person name="Beletsky A.V."/>
            <person name="Karnachuk O.V."/>
            <person name="Ravin N.V."/>
        </authorList>
    </citation>
    <scope>NUCLEOTIDE SEQUENCE [LARGE SCALE GENOMIC DNA]</scope>
    <source>
        <strain evidence="2">Ch88</strain>
    </source>
</reference>
<feature type="transmembrane region" description="Helical" evidence="1">
    <location>
        <begin position="20"/>
        <end position="42"/>
    </location>
</feature>
<keyword evidence="1" id="KW-0812">Transmembrane</keyword>
<evidence type="ECO:0000256" key="1">
    <source>
        <dbReference type="SAM" id="Phobius"/>
    </source>
</evidence>
<keyword evidence="1" id="KW-0472">Membrane</keyword>
<proteinExistence type="predicted"/>
<sequence length="256" mass="26935">MPDGKDGKRRCRSMHVGITAIMISVAMVAAVAGLAVGGQYIAMQVPKSPEVTIQTKAAEIGNVISRNETGIVFGFSTGGLPMVEKELGVFNVTLSLPGGSQSVLIGKRGLCIVGGSITSAPKENFSVLSAGKSSGFLDDGSRVRIFNGMLEGERAAFIMPVPAIGYACSASDLNVRTHSVRIIVGSIEGPFSAAGTFDLLLLKSCWKDLAFSRYVDLPGGVEIFVDGVKALSFSVSRGDKVTVELGRVCYTPIWLR</sequence>
<dbReference type="Proteomes" id="UP000288215">
    <property type="component" value="Unassembled WGS sequence"/>
</dbReference>
<protein>
    <submittedName>
        <fullName evidence="2">Uncharacterized protein</fullName>
    </submittedName>
</protein>
<keyword evidence="1" id="KW-1133">Transmembrane helix</keyword>
<name>A0A3S3RCR1_METS7</name>